<evidence type="ECO:0000313" key="2">
    <source>
        <dbReference type="EMBL" id="XDO97397.1"/>
    </source>
</evidence>
<proteinExistence type="predicted"/>
<keyword evidence="2" id="KW-0808">Transferase</keyword>
<dbReference type="RefSeq" id="WP_369060588.1">
    <property type="nucleotide sequence ID" value="NZ_CP158375.1"/>
</dbReference>
<reference evidence="2" key="1">
    <citation type="submission" date="2024-06" db="EMBL/GenBank/DDBJ databases">
        <title>Caulobacter inopinatus, sp. nov.</title>
        <authorList>
            <person name="Donachie S.P."/>
        </authorList>
    </citation>
    <scope>NUCLEOTIDE SEQUENCE</scope>
    <source>
        <strain evidence="2">73W</strain>
    </source>
</reference>
<dbReference type="Gene3D" id="3.40.630.30">
    <property type="match status" value="1"/>
</dbReference>
<dbReference type="CDD" id="cd04301">
    <property type="entry name" value="NAT_SF"/>
    <property type="match status" value="1"/>
</dbReference>
<gene>
    <name evidence="2" type="ORF">ABOZ73_02980</name>
</gene>
<dbReference type="EMBL" id="CP158375">
    <property type="protein sequence ID" value="XDO97397.1"/>
    <property type="molecule type" value="Genomic_DNA"/>
</dbReference>
<evidence type="ECO:0000259" key="1">
    <source>
        <dbReference type="PROSITE" id="PS51186"/>
    </source>
</evidence>
<dbReference type="PROSITE" id="PS51186">
    <property type="entry name" value="GNAT"/>
    <property type="match status" value="1"/>
</dbReference>
<dbReference type="AlphaFoldDB" id="A0AB39KTW8"/>
<dbReference type="InterPro" id="IPR016181">
    <property type="entry name" value="Acyl_CoA_acyltransferase"/>
</dbReference>
<protein>
    <submittedName>
        <fullName evidence="2">GNAT family N-acetyltransferase</fullName>
        <ecNumber evidence="2">2.3.1.-</ecNumber>
    </submittedName>
</protein>
<accession>A0AB39KTW8</accession>
<dbReference type="SUPFAM" id="SSF55729">
    <property type="entry name" value="Acyl-CoA N-acyltransferases (Nat)"/>
    <property type="match status" value="1"/>
</dbReference>
<feature type="domain" description="N-acetyltransferase" evidence="1">
    <location>
        <begin position="1"/>
        <end position="157"/>
    </location>
</feature>
<dbReference type="PIRSF" id="PIRSF028520">
    <property type="entry name" value="UCP028520"/>
    <property type="match status" value="1"/>
</dbReference>
<keyword evidence="2" id="KW-0012">Acyltransferase</keyword>
<sequence length="157" mass="17628">MAHRPLGRGETAVLALNNANKVATSLLNQAELDAMAANAWRAWVIGDADAVMIAFDQDGDYDSPNFLWFRDRYERFVYIDRVIMAERARGMGLGRALYEAAMSEMRRDGHNLFCCEVNSDPPNPGSDAFHLALGFEEVGVARLEDRSKSVRYLARRV</sequence>
<dbReference type="Pfam" id="PF00583">
    <property type="entry name" value="Acetyltransf_1"/>
    <property type="match status" value="1"/>
</dbReference>
<dbReference type="InterPro" id="IPR016890">
    <property type="entry name" value="UCP028520"/>
</dbReference>
<dbReference type="EC" id="2.3.1.-" evidence="2"/>
<dbReference type="GO" id="GO:0016747">
    <property type="term" value="F:acyltransferase activity, transferring groups other than amino-acyl groups"/>
    <property type="evidence" value="ECO:0007669"/>
    <property type="project" value="InterPro"/>
</dbReference>
<organism evidence="2">
    <name type="scientific">Caulobacter sp. 73W</name>
    <dbReference type="NCBI Taxonomy" id="3161137"/>
    <lineage>
        <taxon>Bacteria</taxon>
        <taxon>Pseudomonadati</taxon>
        <taxon>Pseudomonadota</taxon>
        <taxon>Alphaproteobacteria</taxon>
        <taxon>Caulobacterales</taxon>
        <taxon>Caulobacteraceae</taxon>
        <taxon>Caulobacter</taxon>
    </lineage>
</organism>
<name>A0AB39KTW8_9CAUL</name>
<dbReference type="InterPro" id="IPR000182">
    <property type="entry name" value="GNAT_dom"/>
</dbReference>